<proteinExistence type="predicted"/>
<accession>A0A7J8AML2</accession>
<dbReference type="Proteomes" id="UP000527355">
    <property type="component" value="Unassembled WGS sequence"/>
</dbReference>
<dbReference type="AlphaFoldDB" id="A0A7J8AML2"/>
<evidence type="ECO:0000313" key="1">
    <source>
        <dbReference type="EMBL" id="KAF6387783.1"/>
    </source>
</evidence>
<dbReference type="EMBL" id="JABWUV010000001">
    <property type="protein sequence ID" value="KAF6387783.1"/>
    <property type="molecule type" value="Genomic_DNA"/>
</dbReference>
<evidence type="ECO:0000313" key="2">
    <source>
        <dbReference type="Proteomes" id="UP000527355"/>
    </source>
</evidence>
<organism evidence="1 2">
    <name type="scientific">Myotis myotis</name>
    <name type="common">Greater mouse-eared bat</name>
    <name type="synonym">Vespertilio myotis</name>
    <dbReference type="NCBI Taxonomy" id="51298"/>
    <lineage>
        <taxon>Eukaryota</taxon>
        <taxon>Metazoa</taxon>
        <taxon>Chordata</taxon>
        <taxon>Craniata</taxon>
        <taxon>Vertebrata</taxon>
        <taxon>Euteleostomi</taxon>
        <taxon>Mammalia</taxon>
        <taxon>Eutheria</taxon>
        <taxon>Laurasiatheria</taxon>
        <taxon>Chiroptera</taxon>
        <taxon>Yangochiroptera</taxon>
        <taxon>Vespertilionidae</taxon>
        <taxon>Myotis</taxon>
    </lineage>
</organism>
<sequence>MGNGDGNWLVGLTFCEQVRARRGASGAVRRRCAATWGCGVQEGGPVASSGLRGIRWGRISRPGPRFESALLRVGVAEGRSPRGLQSWSRAGLAVPEGTPDLQEKQTPEEAEAWLLERQPAMCNVPLIVPGTVATAMVTVRVIIYPPTVREALQSRYCLTDGVASVGH</sequence>
<reference evidence="1 2" key="1">
    <citation type="journal article" date="2020" name="Nature">
        <title>Six reference-quality genomes reveal evolution of bat adaptations.</title>
        <authorList>
            <person name="Jebb D."/>
            <person name="Huang Z."/>
            <person name="Pippel M."/>
            <person name="Hughes G.M."/>
            <person name="Lavrichenko K."/>
            <person name="Devanna P."/>
            <person name="Winkler S."/>
            <person name="Jermiin L.S."/>
            <person name="Skirmuntt E.C."/>
            <person name="Katzourakis A."/>
            <person name="Burkitt-Gray L."/>
            <person name="Ray D.A."/>
            <person name="Sullivan K.A.M."/>
            <person name="Roscito J.G."/>
            <person name="Kirilenko B.M."/>
            <person name="Davalos L.M."/>
            <person name="Corthals A.P."/>
            <person name="Power M.L."/>
            <person name="Jones G."/>
            <person name="Ransome R.D."/>
            <person name="Dechmann D.K.N."/>
            <person name="Locatelli A.G."/>
            <person name="Puechmaille S.J."/>
            <person name="Fedrigo O."/>
            <person name="Jarvis E.D."/>
            <person name="Hiller M."/>
            <person name="Vernes S.C."/>
            <person name="Myers E.W."/>
            <person name="Teeling E.C."/>
        </authorList>
    </citation>
    <scope>NUCLEOTIDE SEQUENCE [LARGE SCALE GENOMIC DNA]</scope>
    <source>
        <strain evidence="1">MMyoMyo1</strain>
        <tissue evidence="1">Flight muscle</tissue>
    </source>
</reference>
<comment type="caution">
    <text evidence="1">The sequence shown here is derived from an EMBL/GenBank/DDBJ whole genome shotgun (WGS) entry which is preliminary data.</text>
</comment>
<keyword evidence="2" id="KW-1185">Reference proteome</keyword>
<name>A0A7J8AML2_MYOMY</name>
<protein>
    <submittedName>
        <fullName evidence="1">Uncharacterized protein</fullName>
    </submittedName>
</protein>
<gene>
    <name evidence="1" type="ORF">mMyoMyo1_008218</name>
</gene>